<evidence type="ECO:0000259" key="1">
    <source>
        <dbReference type="Pfam" id="PF20415"/>
    </source>
</evidence>
<accession>A0A8H8CMX6</accession>
<feature type="domain" description="DUF6699" evidence="1">
    <location>
        <begin position="121"/>
        <end position="261"/>
    </location>
</feature>
<dbReference type="EMBL" id="JAFIQS010000003">
    <property type="protein sequence ID" value="KAG5171336.1"/>
    <property type="molecule type" value="Genomic_DNA"/>
</dbReference>
<comment type="caution">
    <text evidence="2">The sequence shown here is derived from an EMBL/GenBank/DDBJ whole genome shotgun (WGS) entry which is preliminary data.</text>
</comment>
<evidence type="ECO:0000313" key="2">
    <source>
        <dbReference type="EMBL" id="KAG5171336.1"/>
    </source>
</evidence>
<organism evidence="2">
    <name type="scientific">Psilocybe cubensis</name>
    <name type="common">Psychedelic mushroom</name>
    <name type="synonym">Stropharia cubensis</name>
    <dbReference type="NCBI Taxonomy" id="181762"/>
    <lineage>
        <taxon>Eukaryota</taxon>
        <taxon>Fungi</taxon>
        <taxon>Dikarya</taxon>
        <taxon>Basidiomycota</taxon>
        <taxon>Agaricomycotina</taxon>
        <taxon>Agaricomycetes</taxon>
        <taxon>Agaricomycetidae</taxon>
        <taxon>Agaricales</taxon>
        <taxon>Agaricineae</taxon>
        <taxon>Strophariaceae</taxon>
        <taxon>Psilocybe</taxon>
    </lineage>
</organism>
<dbReference type="InterPro" id="IPR046522">
    <property type="entry name" value="DUF6699"/>
</dbReference>
<dbReference type="Pfam" id="PF20415">
    <property type="entry name" value="DUF6699"/>
    <property type="match status" value="1"/>
</dbReference>
<dbReference type="OrthoDB" id="3241567at2759"/>
<protein>
    <recommendedName>
        <fullName evidence="1">DUF6699 domain-containing protein</fullName>
    </recommendedName>
</protein>
<gene>
    <name evidence="2" type="ORF">JR316_003421</name>
</gene>
<dbReference type="AlphaFoldDB" id="A0A8H8CMX6"/>
<sequence>MNRFQPQYYPYIPPEVLRPYEDIPPGVPPGRITSVTENGMRILKPFHDESLMFCIPARNPPPPNAWLRTPPPWSTTLLPGITPSNPYASPMQWQQPLASAPPLELNPQLSINFDNPVHPWIFWDITHPPEISARLYDRPFLHRVQPNFEDPAFTTRIRKVRLVSTHPVLSYWMKRWGLLTIRSSENLTVGDVLNAIYKYLRELLTPDDISHINTVPGNQKSLRLALKERAKDSRAVEAVVIAQGYRRVDVLGGHRRFQGLHVQFPPEGSWQLSLSLLPGPVPP</sequence>
<proteinExistence type="predicted"/>
<reference evidence="2" key="1">
    <citation type="submission" date="2021-02" db="EMBL/GenBank/DDBJ databases">
        <title>Psilocybe cubensis genome.</title>
        <authorList>
            <person name="Mckernan K.J."/>
            <person name="Crawford S."/>
            <person name="Trippe A."/>
            <person name="Kane L.T."/>
            <person name="Mclaughlin S."/>
        </authorList>
    </citation>
    <scope>NUCLEOTIDE SEQUENCE [LARGE SCALE GENOMIC DNA]</scope>
    <source>
        <strain evidence="2">MGC-MH-2018</strain>
    </source>
</reference>
<name>A0A8H8CMX6_PSICU</name>